<dbReference type="Gene3D" id="3.20.20.30">
    <property type="entry name" value="Luciferase-like domain"/>
    <property type="match status" value="1"/>
</dbReference>
<name>A0ABP8U403_9ACTN</name>
<dbReference type="PANTHER" id="PTHR30137:SF6">
    <property type="entry name" value="LUCIFERASE-LIKE MONOOXYGENASE"/>
    <property type="match status" value="1"/>
</dbReference>
<dbReference type="CDD" id="cd00347">
    <property type="entry name" value="Flavin_utilizing_monoxygenases"/>
    <property type="match status" value="1"/>
</dbReference>
<dbReference type="InterPro" id="IPR050766">
    <property type="entry name" value="Bact_Lucif_Oxidored"/>
</dbReference>
<evidence type="ECO:0000256" key="1">
    <source>
        <dbReference type="ARBA" id="ARBA00007789"/>
    </source>
</evidence>
<protein>
    <submittedName>
        <fullName evidence="3">LLM class flavin-dependent oxidoreductase</fullName>
    </submittedName>
</protein>
<feature type="domain" description="Luciferase-like" evidence="2">
    <location>
        <begin position="19"/>
        <end position="311"/>
    </location>
</feature>
<reference evidence="4" key="1">
    <citation type="journal article" date="2019" name="Int. J. Syst. Evol. Microbiol.">
        <title>The Global Catalogue of Microorganisms (GCM) 10K type strain sequencing project: providing services to taxonomists for standard genome sequencing and annotation.</title>
        <authorList>
            <consortium name="The Broad Institute Genomics Platform"/>
            <consortium name="The Broad Institute Genome Sequencing Center for Infectious Disease"/>
            <person name="Wu L."/>
            <person name="Ma J."/>
        </authorList>
    </citation>
    <scope>NUCLEOTIDE SEQUENCE [LARGE SCALE GENOMIC DNA]</scope>
    <source>
        <strain evidence="4">JCM 17939</strain>
    </source>
</reference>
<dbReference type="InterPro" id="IPR011251">
    <property type="entry name" value="Luciferase-like_dom"/>
</dbReference>
<dbReference type="InterPro" id="IPR019949">
    <property type="entry name" value="CmoO-like"/>
</dbReference>
<evidence type="ECO:0000259" key="2">
    <source>
        <dbReference type="Pfam" id="PF00296"/>
    </source>
</evidence>
<dbReference type="SUPFAM" id="SSF51679">
    <property type="entry name" value="Bacterial luciferase-like"/>
    <property type="match status" value="1"/>
</dbReference>
<dbReference type="Proteomes" id="UP001501442">
    <property type="component" value="Unassembled WGS sequence"/>
</dbReference>
<keyword evidence="4" id="KW-1185">Reference proteome</keyword>
<dbReference type="NCBIfam" id="TIGR03558">
    <property type="entry name" value="oxido_grp_1"/>
    <property type="match status" value="1"/>
</dbReference>
<proteinExistence type="predicted"/>
<dbReference type="InterPro" id="IPR036661">
    <property type="entry name" value="Luciferase-like_sf"/>
</dbReference>
<accession>A0ABP8U403</accession>
<dbReference type="Pfam" id="PF00296">
    <property type="entry name" value="Bac_luciferase"/>
    <property type="match status" value="1"/>
</dbReference>
<evidence type="ECO:0000313" key="3">
    <source>
        <dbReference type="EMBL" id="GAA4623026.1"/>
    </source>
</evidence>
<comment type="caution">
    <text evidence="3">The sequence shown here is derived from an EMBL/GenBank/DDBJ whole genome shotgun (WGS) entry which is preliminary data.</text>
</comment>
<comment type="similarity">
    <text evidence="1">To bacterial alkanal monooxygenase alpha and beta chains.</text>
</comment>
<gene>
    <name evidence="3" type="ORF">GCM10023196_017560</name>
</gene>
<dbReference type="PANTHER" id="PTHR30137">
    <property type="entry name" value="LUCIFERASE-LIKE MONOOXYGENASE"/>
    <property type="match status" value="1"/>
</dbReference>
<dbReference type="RefSeq" id="WP_345430143.1">
    <property type="nucleotide sequence ID" value="NZ_BAABHK010000002.1"/>
</dbReference>
<dbReference type="EMBL" id="BAABHK010000002">
    <property type="protein sequence ID" value="GAA4623026.1"/>
    <property type="molecule type" value="Genomic_DNA"/>
</dbReference>
<sequence>MSHMRTCAVSVLETAPVWQGSSPTAALRGALELARRVEALGYLRYWVAEHHNAPFIASCAPPVLAGQIAGVTSTIRVGSGGVMLPNHAPLVVAEQFGTLEALNPGRVDLGIGRSPGTDLTTARALSRISSPPGSDVFPGMVAELVGYFERSGDAGTAETVVAVPAQENRPQIWLLGSSAHSARLAGSLGLPFAFAHHVRPQNAVSAMAAYREAFRPSAWSDRPYAMVAASVIAADSDDHAEWLAGPVGVIIHESLEGRRNRPNLTPSEAAVYRYSEAERARVRKGLSDHLIGGPATIRGRVAELLRATGADELMAITLIQDLSDRVRSYEILADAVACADPESLSGSAGVR</sequence>
<evidence type="ECO:0000313" key="4">
    <source>
        <dbReference type="Proteomes" id="UP001501442"/>
    </source>
</evidence>
<organism evidence="3 4">
    <name type="scientific">Actinoallomurus vinaceus</name>
    <dbReference type="NCBI Taxonomy" id="1080074"/>
    <lineage>
        <taxon>Bacteria</taxon>
        <taxon>Bacillati</taxon>
        <taxon>Actinomycetota</taxon>
        <taxon>Actinomycetes</taxon>
        <taxon>Streptosporangiales</taxon>
        <taxon>Thermomonosporaceae</taxon>
        <taxon>Actinoallomurus</taxon>
    </lineage>
</organism>